<comment type="caution">
    <text evidence="2">The sequence shown here is derived from an EMBL/GenBank/DDBJ whole genome shotgun (WGS) entry which is preliminary data.</text>
</comment>
<dbReference type="Proteomes" id="UP000630718">
    <property type="component" value="Unassembled WGS sequence"/>
</dbReference>
<gene>
    <name evidence="2" type="ORF">GCM10018772_05580</name>
</gene>
<dbReference type="EMBL" id="BNBI01000001">
    <property type="protein sequence ID" value="GHE85252.1"/>
    <property type="molecule type" value="Genomic_DNA"/>
</dbReference>
<evidence type="ECO:0000256" key="1">
    <source>
        <dbReference type="SAM" id="MobiDB-lite"/>
    </source>
</evidence>
<reference evidence="2" key="2">
    <citation type="submission" date="2020-09" db="EMBL/GenBank/DDBJ databases">
        <authorList>
            <person name="Sun Q."/>
            <person name="Ohkuma M."/>
        </authorList>
    </citation>
    <scope>NUCLEOTIDE SEQUENCE</scope>
    <source>
        <strain evidence="2">JCM 4477</strain>
    </source>
</reference>
<dbReference type="AlphaFoldDB" id="A0A919DW64"/>
<organism evidence="2 3">
    <name type="scientific">Streptomyces fumanus</name>
    <dbReference type="NCBI Taxonomy" id="67302"/>
    <lineage>
        <taxon>Bacteria</taxon>
        <taxon>Bacillati</taxon>
        <taxon>Actinomycetota</taxon>
        <taxon>Actinomycetes</taxon>
        <taxon>Kitasatosporales</taxon>
        <taxon>Streptomycetaceae</taxon>
        <taxon>Streptomyces</taxon>
    </lineage>
</organism>
<name>A0A919DW64_9ACTN</name>
<sequence length="94" mass="10094">MPSNVPDNPAAQYLQAQRTALAAQTGWAPAQPVTQPIHPAPAVNTTWATWAKQQAQNLNQQTKYNNAPHKDPAVAGMSYHLKQGVGPTRSGPSR</sequence>
<feature type="region of interest" description="Disordered" evidence="1">
    <location>
        <begin position="62"/>
        <end position="94"/>
    </location>
</feature>
<evidence type="ECO:0000313" key="3">
    <source>
        <dbReference type="Proteomes" id="UP000630718"/>
    </source>
</evidence>
<keyword evidence="3" id="KW-1185">Reference proteome</keyword>
<evidence type="ECO:0000313" key="2">
    <source>
        <dbReference type="EMBL" id="GHE85252.1"/>
    </source>
</evidence>
<accession>A0A919DW64</accession>
<protein>
    <submittedName>
        <fullName evidence="2">Uncharacterized protein</fullName>
    </submittedName>
</protein>
<reference evidence="2" key="1">
    <citation type="journal article" date="2014" name="Int. J. Syst. Evol. Microbiol.">
        <title>Complete genome sequence of Corynebacterium casei LMG S-19264T (=DSM 44701T), isolated from a smear-ripened cheese.</title>
        <authorList>
            <consortium name="US DOE Joint Genome Institute (JGI-PGF)"/>
            <person name="Walter F."/>
            <person name="Albersmeier A."/>
            <person name="Kalinowski J."/>
            <person name="Ruckert C."/>
        </authorList>
    </citation>
    <scope>NUCLEOTIDE SEQUENCE</scope>
    <source>
        <strain evidence="2">JCM 4477</strain>
    </source>
</reference>
<proteinExistence type="predicted"/>